<keyword evidence="9" id="KW-1185">Reference proteome</keyword>
<feature type="domain" description="GH10" evidence="7">
    <location>
        <begin position="26"/>
        <end position="378"/>
    </location>
</feature>
<dbReference type="PANTHER" id="PTHR31490">
    <property type="entry name" value="GLYCOSYL HYDROLASE"/>
    <property type="match status" value="1"/>
</dbReference>
<feature type="chain" id="PRO_5020695478" description="Beta-xylanase" evidence="6">
    <location>
        <begin position="23"/>
        <end position="383"/>
    </location>
</feature>
<sequence>MKRLFWGLALALLFITHTDAHAEGIGATVPALKTLFHDDFLMGTALNSTHFSEDEGLLKTSTDEREIVNKHFDSITPENSLKWGSVHPKPDTYVFDEADRYVNFGHKRGMFIIGHTLVWHSQAPAWIFQDQEGTLLTKDALLARMKDHIQTVVGRYRGKIHGWDVVNEALADDGSLRDSLWLKIIGEDYIVKAFEFAQEADPSAELYYNDYGLEEARKREGALKLLKKLQAVGVKITGVGMQGHYGIDYPKMSEIENTIRSFATLNLKVMITELDVNVLPTPGNGGADISINFKPDAQWNPYVKGLPMKEEERLAQRYAELFALFLQYRKDISRVTFWGVSDSGSWLNDFPVHGRTNYPLLFDRNCQAKPAFTAVAKLRQSVD</sequence>
<evidence type="ECO:0000259" key="7">
    <source>
        <dbReference type="PROSITE" id="PS51760"/>
    </source>
</evidence>
<dbReference type="Gene3D" id="3.20.20.80">
    <property type="entry name" value="Glycosidases"/>
    <property type="match status" value="1"/>
</dbReference>
<dbReference type="InterPro" id="IPR044846">
    <property type="entry name" value="GH10"/>
</dbReference>
<dbReference type="GO" id="GO:0031176">
    <property type="term" value="F:endo-1,4-beta-xylanase activity"/>
    <property type="evidence" value="ECO:0007669"/>
    <property type="project" value="UniProtKB-EC"/>
</dbReference>
<evidence type="ECO:0000256" key="1">
    <source>
        <dbReference type="ARBA" id="ARBA00022801"/>
    </source>
</evidence>
<keyword evidence="4 5" id="KW-0624">Polysaccharide degradation</keyword>
<dbReference type="RefSeq" id="WP_133796247.1">
    <property type="nucleotide sequence ID" value="NZ_SOCA01000006.1"/>
</dbReference>
<dbReference type="SMART" id="SM00633">
    <property type="entry name" value="Glyco_10"/>
    <property type="match status" value="1"/>
</dbReference>
<keyword evidence="2 5" id="KW-0119">Carbohydrate metabolism</keyword>
<dbReference type="SUPFAM" id="SSF51445">
    <property type="entry name" value="(Trans)glycosidases"/>
    <property type="match status" value="1"/>
</dbReference>
<comment type="catalytic activity">
    <reaction evidence="5">
        <text>Endohydrolysis of (1-&gt;4)-beta-D-xylosidic linkages in xylans.</text>
        <dbReference type="EC" id="3.2.1.8"/>
    </reaction>
</comment>
<evidence type="ECO:0000256" key="6">
    <source>
        <dbReference type="SAM" id="SignalP"/>
    </source>
</evidence>
<dbReference type="AlphaFoldDB" id="A0A4V3FES5"/>
<proteinExistence type="inferred from homology"/>
<dbReference type="PROSITE" id="PS51760">
    <property type="entry name" value="GH10_2"/>
    <property type="match status" value="1"/>
</dbReference>
<keyword evidence="3 5" id="KW-0326">Glycosidase</keyword>
<gene>
    <name evidence="8" type="ORF">EI77_03220</name>
</gene>
<evidence type="ECO:0000256" key="2">
    <source>
        <dbReference type="ARBA" id="ARBA00023277"/>
    </source>
</evidence>
<comment type="caution">
    <text evidence="8">The sequence shown here is derived from an EMBL/GenBank/DDBJ whole genome shotgun (WGS) entry which is preliminary data.</text>
</comment>
<evidence type="ECO:0000313" key="9">
    <source>
        <dbReference type="Proteomes" id="UP000295662"/>
    </source>
</evidence>
<dbReference type="InterPro" id="IPR017853">
    <property type="entry name" value="GH"/>
</dbReference>
<dbReference type="EC" id="3.2.1.8" evidence="5"/>
<name>A0A4V3FES5_9BACT</name>
<evidence type="ECO:0000313" key="8">
    <source>
        <dbReference type="EMBL" id="TDU68103.1"/>
    </source>
</evidence>
<keyword evidence="1 5" id="KW-0378">Hydrolase</keyword>
<protein>
    <recommendedName>
        <fullName evidence="5">Beta-xylanase</fullName>
        <ecNumber evidence="5">3.2.1.8</ecNumber>
    </recommendedName>
</protein>
<dbReference type="InterPro" id="IPR001000">
    <property type="entry name" value="GH10_dom"/>
</dbReference>
<organism evidence="8 9">
    <name type="scientific">Prosthecobacter fusiformis</name>
    <dbReference type="NCBI Taxonomy" id="48464"/>
    <lineage>
        <taxon>Bacteria</taxon>
        <taxon>Pseudomonadati</taxon>
        <taxon>Verrucomicrobiota</taxon>
        <taxon>Verrucomicrobiia</taxon>
        <taxon>Verrucomicrobiales</taxon>
        <taxon>Verrucomicrobiaceae</taxon>
        <taxon>Prosthecobacter</taxon>
    </lineage>
</organism>
<accession>A0A4V3FES5</accession>
<keyword evidence="8" id="KW-0858">Xylan degradation</keyword>
<comment type="similarity">
    <text evidence="5">Belongs to the glycosyl hydrolase 10 (cellulase F) family.</text>
</comment>
<dbReference type="OrthoDB" id="9809277at2"/>
<evidence type="ECO:0000256" key="5">
    <source>
        <dbReference type="RuleBase" id="RU361174"/>
    </source>
</evidence>
<dbReference type="GO" id="GO:0045493">
    <property type="term" value="P:xylan catabolic process"/>
    <property type="evidence" value="ECO:0007669"/>
    <property type="project" value="UniProtKB-KW"/>
</dbReference>
<feature type="signal peptide" evidence="6">
    <location>
        <begin position="1"/>
        <end position="22"/>
    </location>
</feature>
<dbReference type="Proteomes" id="UP000295662">
    <property type="component" value="Unassembled WGS sequence"/>
</dbReference>
<evidence type="ECO:0000256" key="4">
    <source>
        <dbReference type="ARBA" id="ARBA00023326"/>
    </source>
</evidence>
<reference evidence="8 9" key="1">
    <citation type="submission" date="2019-03" db="EMBL/GenBank/DDBJ databases">
        <title>Genomic Encyclopedia of Archaeal and Bacterial Type Strains, Phase II (KMG-II): from individual species to whole genera.</title>
        <authorList>
            <person name="Goeker M."/>
        </authorList>
    </citation>
    <scope>NUCLEOTIDE SEQUENCE [LARGE SCALE GENOMIC DNA]</scope>
    <source>
        <strain evidence="8 9">ATCC 25309</strain>
    </source>
</reference>
<dbReference type="Pfam" id="PF00331">
    <property type="entry name" value="Glyco_hydro_10"/>
    <property type="match status" value="1"/>
</dbReference>
<dbReference type="PRINTS" id="PR00134">
    <property type="entry name" value="GLHYDRLASE10"/>
</dbReference>
<evidence type="ECO:0000256" key="3">
    <source>
        <dbReference type="ARBA" id="ARBA00023295"/>
    </source>
</evidence>
<dbReference type="PANTHER" id="PTHR31490:SF90">
    <property type="entry name" value="ENDO-1,4-BETA-XYLANASE A"/>
    <property type="match status" value="1"/>
</dbReference>
<keyword evidence="6" id="KW-0732">Signal</keyword>
<dbReference type="EMBL" id="SOCA01000006">
    <property type="protein sequence ID" value="TDU68103.1"/>
    <property type="molecule type" value="Genomic_DNA"/>
</dbReference>